<proteinExistence type="predicted"/>
<dbReference type="Proteomes" id="UP001199319">
    <property type="component" value="Unassembled WGS sequence"/>
</dbReference>
<comment type="caution">
    <text evidence="1">The sequence shown here is derived from an EMBL/GenBank/DDBJ whole genome shotgun (WGS) entry which is preliminary data.</text>
</comment>
<dbReference type="EMBL" id="JAJEPW010000045">
    <property type="protein sequence ID" value="MCC2130356.1"/>
    <property type="molecule type" value="Genomic_DNA"/>
</dbReference>
<gene>
    <name evidence="1" type="ORF">LKD37_12680</name>
</gene>
<keyword evidence="2" id="KW-1185">Reference proteome</keyword>
<reference evidence="1" key="1">
    <citation type="submission" date="2021-10" db="EMBL/GenBank/DDBJ databases">
        <title>Anaerobic single-cell dispensing facilitates the cultivation of human gut bacteria.</title>
        <authorList>
            <person name="Afrizal A."/>
        </authorList>
    </citation>
    <scope>NUCLEOTIDE SEQUENCE</scope>
    <source>
        <strain evidence="1">CLA-AA-H272</strain>
    </source>
</reference>
<dbReference type="RefSeq" id="WP_302929554.1">
    <property type="nucleotide sequence ID" value="NZ_JAJEPW010000045.1"/>
</dbReference>
<evidence type="ECO:0000313" key="1">
    <source>
        <dbReference type="EMBL" id="MCC2130356.1"/>
    </source>
</evidence>
<accession>A0AAE3DGA5</accession>
<sequence length="60" mass="6566">MSENMQQEFPAYYTALCARVADAIDALEQQNYGAARDVLISGMQEAEEIILTQVDGSPAK</sequence>
<evidence type="ECO:0000313" key="2">
    <source>
        <dbReference type="Proteomes" id="UP001199319"/>
    </source>
</evidence>
<name>A0AAE3DGA5_9FIRM</name>
<dbReference type="AlphaFoldDB" id="A0AAE3DGA5"/>
<protein>
    <submittedName>
        <fullName evidence="1">Uncharacterized protein</fullName>
    </submittedName>
</protein>
<organism evidence="1 2">
    <name type="scientific">Brotocaccenecus cirricatena</name>
    <dbReference type="NCBI Taxonomy" id="3064195"/>
    <lineage>
        <taxon>Bacteria</taxon>
        <taxon>Bacillati</taxon>
        <taxon>Bacillota</taxon>
        <taxon>Clostridia</taxon>
        <taxon>Eubacteriales</taxon>
        <taxon>Oscillospiraceae</taxon>
        <taxon>Brotocaccenecus</taxon>
    </lineage>
</organism>